<dbReference type="SUPFAM" id="SSF51735">
    <property type="entry name" value="NAD(P)-binding Rossmann-fold domains"/>
    <property type="match status" value="1"/>
</dbReference>
<feature type="region of interest" description="Disordered" evidence="2">
    <location>
        <begin position="258"/>
        <end position="354"/>
    </location>
</feature>
<dbReference type="GO" id="GO:0004488">
    <property type="term" value="F:methylenetetrahydrofolate dehydrogenase (NADP+) activity"/>
    <property type="evidence" value="ECO:0007669"/>
    <property type="project" value="InterPro"/>
</dbReference>
<keyword evidence="4" id="KW-0560">Oxidoreductase</keyword>
<comment type="caution">
    <text evidence="4">The sequence shown here is derived from an EMBL/GenBank/DDBJ whole genome shotgun (WGS) entry which is preliminary data.</text>
</comment>
<evidence type="ECO:0000259" key="3">
    <source>
        <dbReference type="Pfam" id="PF02882"/>
    </source>
</evidence>
<dbReference type="PANTHER" id="PTHR48099:SF5">
    <property type="entry name" value="C-1-TETRAHYDROFOLATE SYNTHASE, CYTOPLASMIC"/>
    <property type="match status" value="1"/>
</dbReference>
<evidence type="ECO:0000256" key="1">
    <source>
        <dbReference type="ARBA" id="ARBA00012776"/>
    </source>
</evidence>
<dbReference type="InterPro" id="IPR036291">
    <property type="entry name" value="NAD(P)-bd_dom_sf"/>
</dbReference>
<feature type="region of interest" description="Disordered" evidence="2">
    <location>
        <begin position="661"/>
        <end position="760"/>
    </location>
</feature>
<dbReference type="Gene3D" id="3.40.50.10860">
    <property type="entry name" value="Leucine Dehydrogenase, chain A, domain 1"/>
    <property type="match status" value="2"/>
</dbReference>
<evidence type="ECO:0000313" key="5">
    <source>
        <dbReference type="Proteomes" id="UP000236343"/>
    </source>
</evidence>
<dbReference type="EC" id="3.5.4.9" evidence="1"/>
<sequence length="823" mass="87424">METTHGETLQATDASLTAAEGRRRQPAPPDDCQVPSCREIAQNILEKVRKGVLALRELGEQRAFAHSSSFSSSSDSSSSASDLRSRASCGSAPPAPSSDSSSLSSLFRRAPSSFCASSGATCRAAEGGLRAACTGGGSEDEERHGDGPEGGCSKASEEGEYPGSSEEGLVEEERVWHAFLERARAPPQLVAVAVGTEDAGAAFLRSQKRAAAASGVCLSLLEFGGSVSLGELREQLRCLDASPEVDGVILLSPVGRTSRVASPSTSVSSPALSSKAVSCPSSSSLSSSSSSSPSSSSSSSPSSSSFSSPPSPSLPYPSSASFVSSPLHGPRSCERRDEESGVEDPQTGFSQTLLAPCPQKDIDCMHPENYGAMAMFRTKRAHDSGEQRPETAPAGEGDSRETASRLASAGSFSFSSSPCGDRHSGAGGGEAKRAAGAEATDSGDRDARKTDKGEATEGREQGEGREGARRKKDNADGEERKNGCLLPEIGAESGSGRKRRRLEAVQTESERGTRRRKSLREERREMKRHLRRILRDLEDETAGRLLPFPAPCVALAVLDILKAWDMSLAGAAVAVVGASPRVGQAIALLLLQRQATVCLCHSRTRDLKGILLRSDVIIAAAGSPHLISSDMVRPNAAVIDVGVNVLESSIEKKPVFVSEKDTGERFRQDAGSLQVREGSRVAGEDMGETRPRAECRERGSVAREEKRGPEEGKKAGFTKEMERERVGNEKTTQKRGDPRERQDLEKEQRTTSLGGKPQFGPRVIVVGDVDLDVNRKTKFITPVPQGVGLVTSAVLMRQVLKAKLLQLLRSLQKNEKSEKNGDN</sequence>
<gene>
    <name evidence="4" type="ORF">TGCOUG_257625</name>
</gene>
<dbReference type="InterPro" id="IPR046346">
    <property type="entry name" value="Aminoacid_DH-like_N_sf"/>
</dbReference>
<feature type="domain" description="Tetrahydrofolate dehydrogenase/cyclohydrolase NAD(P)-binding" evidence="3">
    <location>
        <begin position="764"/>
        <end position="803"/>
    </location>
</feature>
<dbReference type="Pfam" id="PF02882">
    <property type="entry name" value="THF_DHG_CYH_C"/>
    <property type="match status" value="2"/>
</dbReference>
<feature type="compositionally biased region" description="Basic and acidic residues" evidence="2">
    <location>
        <begin position="420"/>
        <end position="435"/>
    </location>
</feature>
<protein>
    <recommendedName>
        <fullName evidence="1">methenyltetrahydrofolate cyclohydrolase</fullName>
        <ecNumber evidence="1">3.5.4.9</ecNumber>
    </recommendedName>
</protein>
<dbReference type="Proteomes" id="UP000236343">
    <property type="component" value="Unassembled WGS sequence"/>
</dbReference>
<proteinExistence type="predicted"/>
<feature type="region of interest" description="Disordered" evidence="2">
    <location>
        <begin position="63"/>
        <end position="105"/>
    </location>
</feature>
<evidence type="ECO:0000313" key="4">
    <source>
        <dbReference type="EMBL" id="PIL96540.1"/>
    </source>
</evidence>
<feature type="compositionally biased region" description="Basic and acidic residues" evidence="2">
    <location>
        <begin position="677"/>
        <end position="749"/>
    </location>
</feature>
<dbReference type="EMBL" id="AGQR02003548">
    <property type="protein sequence ID" value="PIL96540.1"/>
    <property type="molecule type" value="Genomic_DNA"/>
</dbReference>
<feature type="domain" description="Tetrahydrofolate dehydrogenase/cyclohydrolase NAD(P)-binding" evidence="3">
    <location>
        <begin position="551"/>
        <end position="647"/>
    </location>
</feature>
<dbReference type="Gene3D" id="3.40.50.720">
    <property type="entry name" value="NAD(P)-binding Rossmann-like Domain"/>
    <property type="match status" value="2"/>
</dbReference>
<keyword evidence="4" id="KW-0378">Hydrolase</keyword>
<reference evidence="4 5" key="1">
    <citation type="journal article" date="2016" name="Nat. Commun.">
        <title>Local admixture of amplified and diversified secreted pathogenesis determinants shapes mosaic Toxoplasma gondii genomes.</title>
        <authorList>
            <person name="Lorenzi H."/>
            <person name="Khan A."/>
            <person name="Behnke M.S."/>
            <person name="Namasivayam S."/>
            <person name="Swapna L.S."/>
            <person name="Hadjithomas M."/>
            <person name="Karamycheva S."/>
            <person name="Pinney D."/>
            <person name="Brunk B.P."/>
            <person name="Ajioka J.W."/>
            <person name="Ajzenberg D."/>
            <person name="Boothroyd J.C."/>
            <person name="Boyle J.P."/>
            <person name="Darde M.L."/>
            <person name="Diaz-Miranda M.A."/>
            <person name="Dubey J.P."/>
            <person name="Fritz H.M."/>
            <person name="Gennari S.M."/>
            <person name="Gregory B.D."/>
            <person name="Kim K."/>
            <person name="Saeij J.P."/>
            <person name="Su C."/>
            <person name="White M.W."/>
            <person name="Zhu X.Q."/>
            <person name="Howe D.K."/>
            <person name="Rosenthal B.M."/>
            <person name="Grigg M.E."/>
            <person name="Parkinson J."/>
            <person name="Liu L."/>
            <person name="Kissinger J.C."/>
            <person name="Roos D.S."/>
            <person name="Sibley L.D."/>
        </authorList>
    </citation>
    <scope>NUCLEOTIDE SEQUENCE [LARGE SCALE GENOMIC DNA]</scope>
    <source>
        <strain evidence="4 5">COUG</strain>
    </source>
</reference>
<feature type="compositionally biased region" description="Basic and acidic residues" evidence="2">
    <location>
        <begin position="442"/>
        <end position="482"/>
    </location>
</feature>
<dbReference type="SUPFAM" id="SSF53223">
    <property type="entry name" value="Aminoacid dehydrogenase-like, N-terminal domain"/>
    <property type="match status" value="1"/>
</dbReference>
<dbReference type="VEuPathDB" id="ToxoDB:TGCOUG_257625"/>
<dbReference type="AlphaFoldDB" id="A0A2G8XNE1"/>
<feature type="compositionally biased region" description="Low complexity" evidence="2">
    <location>
        <begin position="67"/>
        <end position="105"/>
    </location>
</feature>
<feature type="region of interest" description="Disordered" evidence="2">
    <location>
        <begin position="1"/>
        <end position="35"/>
    </location>
</feature>
<dbReference type="GO" id="GO:0005829">
    <property type="term" value="C:cytosol"/>
    <property type="evidence" value="ECO:0007669"/>
    <property type="project" value="TreeGrafter"/>
</dbReference>
<evidence type="ECO:0000256" key="2">
    <source>
        <dbReference type="SAM" id="MobiDB-lite"/>
    </source>
</evidence>
<dbReference type="GO" id="GO:0035999">
    <property type="term" value="P:tetrahydrofolate interconversion"/>
    <property type="evidence" value="ECO:0007669"/>
    <property type="project" value="TreeGrafter"/>
</dbReference>
<dbReference type="InterPro" id="IPR020631">
    <property type="entry name" value="THF_DH/CycHdrlase_NAD-bd_dom"/>
</dbReference>
<accession>A0A2G8XNE1</accession>
<feature type="compositionally biased region" description="Low complexity" evidence="2">
    <location>
        <begin position="404"/>
        <end position="417"/>
    </location>
</feature>
<feature type="compositionally biased region" description="Polar residues" evidence="2">
    <location>
        <begin position="1"/>
        <end position="15"/>
    </location>
</feature>
<name>A0A2G8XNE1_TOXGO</name>
<dbReference type="GO" id="GO:0004477">
    <property type="term" value="F:methenyltetrahydrofolate cyclohydrolase activity"/>
    <property type="evidence" value="ECO:0007669"/>
    <property type="project" value="UniProtKB-EC"/>
</dbReference>
<feature type="region of interest" description="Disordered" evidence="2">
    <location>
        <begin position="375"/>
        <end position="523"/>
    </location>
</feature>
<dbReference type="PANTHER" id="PTHR48099">
    <property type="entry name" value="C-1-TETRAHYDROFOLATE SYNTHASE, CYTOPLASMIC-RELATED"/>
    <property type="match status" value="1"/>
</dbReference>
<feature type="compositionally biased region" description="Low complexity" evidence="2">
    <location>
        <begin position="258"/>
        <end position="308"/>
    </location>
</feature>
<feature type="region of interest" description="Disordered" evidence="2">
    <location>
        <begin position="132"/>
        <end position="168"/>
    </location>
</feature>
<organism evidence="4 5">
    <name type="scientific">Toxoplasma gondii COUG</name>
    <dbReference type="NCBI Taxonomy" id="1074873"/>
    <lineage>
        <taxon>Eukaryota</taxon>
        <taxon>Sar</taxon>
        <taxon>Alveolata</taxon>
        <taxon>Apicomplexa</taxon>
        <taxon>Conoidasida</taxon>
        <taxon>Coccidia</taxon>
        <taxon>Eucoccidiorida</taxon>
        <taxon>Eimeriorina</taxon>
        <taxon>Sarcocystidae</taxon>
        <taxon>Toxoplasma</taxon>
    </lineage>
</organism>